<feature type="DNA-binding region" description="Fork-head" evidence="2">
    <location>
        <begin position="9"/>
        <end position="89"/>
    </location>
</feature>
<comment type="subcellular location">
    <subcellularLocation>
        <location evidence="2">Nucleus</location>
    </subcellularLocation>
</comment>
<dbReference type="InterPro" id="IPR001766">
    <property type="entry name" value="Fork_head_dom"/>
</dbReference>
<evidence type="ECO:0000313" key="6">
    <source>
        <dbReference type="Proteomes" id="UP000054007"/>
    </source>
</evidence>
<evidence type="ECO:0000256" key="3">
    <source>
        <dbReference type="SAM" id="MobiDB-lite"/>
    </source>
</evidence>
<organism evidence="5 6">
    <name type="scientific">Cylindrobasidium torrendii FP15055 ss-10</name>
    <dbReference type="NCBI Taxonomy" id="1314674"/>
    <lineage>
        <taxon>Eukaryota</taxon>
        <taxon>Fungi</taxon>
        <taxon>Dikarya</taxon>
        <taxon>Basidiomycota</taxon>
        <taxon>Agaricomycotina</taxon>
        <taxon>Agaricomycetes</taxon>
        <taxon>Agaricomycetidae</taxon>
        <taxon>Agaricales</taxon>
        <taxon>Marasmiineae</taxon>
        <taxon>Physalacriaceae</taxon>
        <taxon>Cylindrobasidium</taxon>
    </lineage>
</organism>
<reference evidence="5 6" key="1">
    <citation type="journal article" date="2015" name="Fungal Genet. Biol.">
        <title>Evolution of novel wood decay mechanisms in Agaricales revealed by the genome sequences of Fistulina hepatica and Cylindrobasidium torrendii.</title>
        <authorList>
            <person name="Floudas D."/>
            <person name="Held B.W."/>
            <person name="Riley R."/>
            <person name="Nagy L.G."/>
            <person name="Koehler G."/>
            <person name="Ransdell A.S."/>
            <person name="Younus H."/>
            <person name="Chow J."/>
            <person name="Chiniquy J."/>
            <person name="Lipzen A."/>
            <person name="Tritt A."/>
            <person name="Sun H."/>
            <person name="Haridas S."/>
            <person name="LaButti K."/>
            <person name="Ohm R.A."/>
            <person name="Kues U."/>
            <person name="Blanchette R.A."/>
            <person name="Grigoriev I.V."/>
            <person name="Minto R.E."/>
            <person name="Hibbett D.S."/>
        </authorList>
    </citation>
    <scope>NUCLEOTIDE SEQUENCE [LARGE SCALE GENOMIC DNA]</scope>
    <source>
        <strain evidence="5 6">FP15055 ss-10</strain>
    </source>
</reference>
<dbReference type="OrthoDB" id="5954824at2759"/>
<dbReference type="SMART" id="SM00339">
    <property type="entry name" value="FH"/>
    <property type="match status" value="1"/>
</dbReference>
<dbReference type="EMBL" id="KN880456">
    <property type="protein sequence ID" value="KIY71253.1"/>
    <property type="molecule type" value="Genomic_DNA"/>
</dbReference>
<feature type="region of interest" description="Disordered" evidence="3">
    <location>
        <begin position="94"/>
        <end position="132"/>
    </location>
</feature>
<keyword evidence="6" id="KW-1185">Reference proteome</keyword>
<accession>A0A0D7BL33</accession>
<dbReference type="AlphaFoldDB" id="A0A0D7BL33"/>
<dbReference type="GO" id="GO:0000978">
    <property type="term" value="F:RNA polymerase II cis-regulatory region sequence-specific DNA binding"/>
    <property type="evidence" value="ECO:0007669"/>
    <property type="project" value="TreeGrafter"/>
</dbReference>
<dbReference type="Gene3D" id="1.10.10.10">
    <property type="entry name" value="Winged helix-like DNA-binding domain superfamily/Winged helix DNA-binding domain"/>
    <property type="match status" value="1"/>
</dbReference>
<dbReference type="GO" id="GO:0000981">
    <property type="term" value="F:DNA-binding transcription factor activity, RNA polymerase II-specific"/>
    <property type="evidence" value="ECO:0007669"/>
    <property type="project" value="TreeGrafter"/>
</dbReference>
<protein>
    <recommendedName>
        <fullName evidence="4">Fork-head domain-containing protein</fullName>
    </recommendedName>
</protein>
<feature type="domain" description="Fork-head" evidence="4">
    <location>
        <begin position="9"/>
        <end position="89"/>
    </location>
</feature>
<evidence type="ECO:0000256" key="2">
    <source>
        <dbReference type="PROSITE-ProRule" id="PRU00089"/>
    </source>
</evidence>
<dbReference type="GO" id="GO:0009653">
    <property type="term" value="P:anatomical structure morphogenesis"/>
    <property type="evidence" value="ECO:0007669"/>
    <property type="project" value="TreeGrafter"/>
</dbReference>
<keyword evidence="2" id="KW-0539">Nucleus</keyword>
<gene>
    <name evidence="5" type="ORF">CYLTODRAFT_418945</name>
</gene>
<dbReference type="InterPro" id="IPR036390">
    <property type="entry name" value="WH_DNA-bd_sf"/>
</dbReference>
<dbReference type="PROSITE" id="PS50039">
    <property type="entry name" value="FORK_HEAD_3"/>
    <property type="match status" value="1"/>
</dbReference>
<dbReference type="PANTHER" id="PTHR11829">
    <property type="entry name" value="FORKHEAD BOX PROTEIN"/>
    <property type="match status" value="1"/>
</dbReference>
<dbReference type="Pfam" id="PF00250">
    <property type="entry name" value="Forkhead"/>
    <property type="match status" value="1"/>
</dbReference>
<dbReference type="PANTHER" id="PTHR11829:SF343">
    <property type="entry name" value="FORK-HEAD DOMAIN-CONTAINING PROTEIN"/>
    <property type="match status" value="1"/>
</dbReference>
<dbReference type="InterPro" id="IPR036388">
    <property type="entry name" value="WH-like_DNA-bd_sf"/>
</dbReference>
<dbReference type="Proteomes" id="UP000054007">
    <property type="component" value="Unassembled WGS sequence"/>
</dbReference>
<keyword evidence="1 2" id="KW-0238">DNA-binding</keyword>
<evidence type="ECO:0000259" key="4">
    <source>
        <dbReference type="PROSITE" id="PS50039"/>
    </source>
</evidence>
<proteinExistence type="predicted"/>
<feature type="compositionally biased region" description="Polar residues" evidence="3">
    <location>
        <begin position="116"/>
        <end position="132"/>
    </location>
</feature>
<dbReference type="SUPFAM" id="SSF46785">
    <property type="entry name" value="Winged helix' DNA-binding domain"/>
    <property type="match status" value="1"/>
</dbReference>
<dbReference type="GO" id="GO:0005634">
    <property type="term" value="C:nucleus"/>
    <property type="evidence" value="ECO:0007669"/>
    <property type="project" value="UniProtKB-SubCell"/>
</dbReference>
<evidence type="ECO:0000313" key="5">
    <source>
        <dbReference type="EMBL" id="KIY71253.1"/>
    </source>
</evidence>
<dbReference type="InterPro" id="IPR050211">
    <property type="entry name" value="FOX_domain-containing"/>
</dbReference>
<evidence type="ECO:0000256" key="1">
    <source>
        <dbReference type="ARBA" id="ARBA00023125"/>
    </source>
</evidence>
<sequence length="132" mass="14736">MPDAVGGSRPQSPLWQLAAVAIFSLPGHRAKSRDIRAALQNRFPYFRNNANELAESLKHALSSRHLFVNQPTEPYDGQKRGKGGYWALDVFTNPLGTRPRTGKRMNSQRSGESDSALVNTPEHSNAERSMQY</sequence>
<dbReference type="GO" id="GO:0030154">
    <property type="term" value="P:cell differentiation"/>
    <property type="evidence" value="ECO:0007669"/>
    <property type="project" value="TreeGrafter"/>
</dbReference>
<name>A0A0D7BL33_9AGAR</name>